<proteinExistence type="predicted"/>
<keyword evidence="2" id="KW-1185">Reference proteome</keyword>
<protein>
    <recommendedName>
        <fullName evidence="3">Ribosomal protein S10</fullName>
    </recommendedName>
</protein>
<reference evidence="1 2" key="1">
    <citation type="submission" date="2021-06" db="EMBL/GenBank/DDBJ databases">
        <title>Caerostris darwini draft genome.</title>
        <authorList>
            <person name="Kono N."/>
            <person name="Arakawa K."/>
        </authorList>
    </citation>
    <scope>NUCLEOTIDE SEQUENCE [LARGE SCALE GENOMIC DNA]</scope>
</reference>
<evidence type="ECO:0000313" key="2">
    <source>
        <dbReference type="Proteomes" id="UP001054837"/>
    </source>
</evidence>
<sequence>MLDTIYKESLQIITSIWPSEPESNFSQEINIQLQLWSKKHPSTILKLSCGFDDSHKMHSRETERMKPVGPLKVTRYTFTSFHLSTFSESRKTILHTQDTSENTFSPFVFPGQIASYGLEKNAITAEKTAEK</sequence>
<accession>A0AAV4S912</accession>
<dbReference type="Proteomes" id="UP001054837">
    <property type="component" value="Unassembled WGS sequence"/>
</dbReference>
<gene>
    <name evidence="1" type="ORF">CDAR_533751</name>
</gene>
<organism evidence="1 2">
    <name type="scientific">Caerostris darwini</name>
    <dbReference type="NCBI Taxonomy" id="1538125"/>
    <lineage>
        <taxon>Eukaryota</taxon>
        <taxon>Metazoa</taxon>
        <taxon>Ecdysozoa</taxon>
        <taxon>Arthropoda</taxon>
        <taxon>Chelicerata</taxon>
        <taxon>Arachnida</taxon>
        <taxon>Araneae</taxon>
        <taxon>Araneomorphae</taxon>
        <taxon>Entelegynae</taxon>
        <taxon>Araneoidea</taxon>
        <taxon>Araneidae</taxon>
        <taxon>Caerostris</taxon>
    </lineage>
</organism>
<comment type="caution">
    <text evidence="1">The sequence shown here is derived from an EMBL/GenBank/DDBJ whole genome shotgun (WGS) entry which is preliminary data.</text>
</comment>
<evidence type="ECO:0008006" key="3">
    <source>
        <dbReference type="Google" id="ProtNLM"/>
    </source>
</evidence>
<dbReference type="EMBL" id="BPLQ01007314">
    <property type="protein sequence ID" value="GIY29424.1"/>
    <property type="molecule type" value="Genomic_DNA"/>
</dbReference>
<dbReference type="AlphaFoldDB" id="A0AAV4S912"/>
<evidence type="ECO:0000313" key="1">
    <source>
        <dbReference type="EMBL" id="GIY29424.1"/>
    </source>
</evidence>
<name>A0AAV4S912_9ARAC</name>